<dbReference type="Proteomes" id="UP000671873">
    <property type="component" value="Segment"/>
</dbReference>
<dbReference type="InterPro" id="IPR045853">
    <property type="entry name" value="Pep_chain_release_fac_I_sf"/>
</dbReference>
<dbReference type="EMBL" id="MT234342">
    <property type="protein sequence ID" value="QIW87892.1"/>
    <property type="molecule type" value="Genomic_DNA"/>
</dbReference>
<keyword evidence="2" id="KW-1185">Reference proteome</keyword>
<name>A0A858MT34_9CAUD</name>
<dbReference type="Gene3D" id="3.30.160.20">
    <property type="match status" value="1"/>
</dbReference>
<dbReference type="SUPFAM" id="SSF75620">
    <property type="entry name" value="Release factor"/>
    <property type="match status" value="1"/>
</dbReference>
<protein>
    <submittedName>
        <fullName evidence="1">Peptide chain factor 2</fullName>
    </submittedName>
</protein>
<accession>A0A858MT34</accession>
<proteinExistence type="predicted"/>
<sequence length="65" mass="7161">MILRPEDVEINTYSSRPSGLVNVAPDGVSIVHLPTGTVARFHGYKSQHKNRSVAMEMISVAIRNL</sequence>
<gene>
    <name evidence="1" type="ORF">Ab1vBOLIVR5_gp244</name>
</gene>
<reference evidence="1 2" key="1">
    <citation type="submission" date="2020-03" db="EMBL/GenBank/DDBJ databases">
        <authorList>
            <person name="Holtappels D."/>
            <person name="Bomans J.P.J."/>
            <person name="Lavigne R."/>
            <person name="Wagemans J."/>
        </authorList>
    </citation>
    <scope>NUCLEOTIDE SEQUENCE [LARGE SCALE GENOMIC DNA]</scope>
    <source>
        <strain evidence="1 2">OLIVR5</strain>
    </source>
</reference>
<organism evidence="1 2">
    <name type="scientific">Agrobacterium phage OLIVR5</name>
    <dbReference type="NCBI Taxonomy" id="2723773"/>
    <lineage>
        <taxon>Viruses</taxon>
        <taxon>Duplodnaviria</taxon>
        <taxon>Heunggongvirae</taxon>
        <taxon>Uroviricota</taxon>
        <taxon>Caudoviricetes</taxon>
        <taxon>Pootjesviridae</taxon>
        <taxon>Heverleevirus</taxon>
        <taxon>Heverleevirus OLIVR5</taxon>
    </lineage>
</organism>
<evidence type="ECO:0000313" key="1">
    <source>
        <dbReference type="EMBL" id="QIW87892.1"/>
    </source>
</evidence>
<evidence type="ECO:0000313" key="2">
    <source>
        <dbReference type="Proteomes" id="UP000671873"/>
    </source>
</evidence>